<evidence type="ECO:0000259" key="1">
    <source>
        <dbReference type="Pfam" id="PF00394"/>
    </source>
</evidence>
<dbReference type="EMBL" id="SMOL01000157">
    <property type="protein sequence ID" value="KAB2626717.1"/>
    <property type="molecule type" value="Genomic_DNA"/>
</dbReference>
<feature type="domain" description="Plastocyanin-like" evidence="1">
    <location>
        <begin position="10"/>
        <end position="53"/>
    </location>
</feature>
<evidence type="ECO:0000313" key="3">
    <source>
        <dbReference type="Proteomes" id="UP000327157"/>
    </source>
</evidence>
<proteinExistence type="predicted"/>
<evidence type="ECO:0000313" key="2">
    <source>
        <dbReference type="EMBL" id="KAB2626717.1"/>
    </source>
</evidence>
<organism evidence="2 3">
    <name type="scientific">Pyrus ussuriensis x Pyrus communis</name>
    <dbReference type="NCBI Taxonomy" id="2448454"/>
    <lineage>
        <taxon>Eukaryota</taxon>
        <taxon>Viridiplantae</taxon>
        <taxon>Streptophyta</taxon>
        <taxon>Embryophyta</taxon>
        <taxon>Tracheophyta</taxon>
        <taxon>Spermatophyta</taxon>
        <taxon>Magnoliopsida</taxon>
        <taxon>eudicotyledons</taxon>
        <taxon>Gunneridae</taxon>
        <taxon>Pentapetalae</taxon>
        <taxon>rosids</taxon>
        <taxon>fabids</taxon>
        <taxon>Rosales</taxon>
        <taxon>Rosaceae</taxon>
        <taxon>Amygdaloideae</taxon>
        <taxon>Maleae</taxon>
        <taxon>Pyrus</taxon>
    </lineage>
</organism>
<reference evidence="3" key="2">
    <citation type="submission" date="2019-10" db="EMBL/GenBank/DDBJ databases">
        <title>A de novo genome assembly of a pear dwarfing rootstock.</title>
        <authorList>
            <person name="Wang F."/>
            <person name="Wang J."/>
            <person name="Li S."/>
            <person name="Zhang Y."/>
            <person name="Fang M."/>
            <person name="Ma L."/>
            <person name="Zhao Y."/>
            <person name="Jiang S."/>
        </authorList>
    </citation>
    <scope>NUCLEOTIDE SEQUENCE [LARGE SCALE GENOMIC DNA]</scope>
</reference>
<reference evidence="2 3" key="3">
    <citation type="submission" date="2019-11" db="EMBL/GenBank/DDBJ databases">
        <title>A de novo genome assembly of a pear dwarfing rootstock.</title>
        <authorList>
            <person name="Wang F."/>
            <person name="Wang J."/>
            <person name="Li S."/>
            <person name="Zhang Y."/>
            <person name="Fang M."/>
            <person name="Ma L."/>
            <person name="Zhao Y."/>
            <person name="Jiang S."/>
        </authorList>
    </citation>
    <scope>NUCLEOTIDE SEQUENCE [LARGE SCALE GENOMIC DNA]</scope>
    <source>
        <strain evidence="2">S2</strain>
        <tissue evidence="2">Leaf</tissue>
    </source>
</reference>
<sequence>MEGTLILPCSTPEADTFKLIVVYGKPYLLRLTNSAEQQILFFAIANHVVTVVGPNNNYMIAEAYVGGAGKPMTTQPSPPYSNTMEVLTPPLLPSRNNTNTSVHFTRFAVEPTDMEAGDGGEIFNGGDCVSGDKFGGRGPGMIIQCKDKDP</sequence>
<dbReference type="AlphaFoldDB" id="A0A5N5HIR3"/>
<gene>
    <name evidence="2" type="ORF">D8674_020335</name>
</gene>
<dbReference type="SUPFAM" id="SSF49503">
    <property type="entry name" value="Cupredoxins"/>
    <property type="match status" value="1"/>
</dbReference>
<dbReference type="Proteomes" id="UP000327157">
    <property type="component" value="Chromosome 2"/>
</dbReference>
<dbReference type="InterPro" id="IPR008972">
    <property type="entry name" value="Cupredoxin"/>
</dbReference>
<name>A0A5N5HIR3_9ROSA</name>
<dbReference type="InterPro" id="IPR001117">
    <property type="entry name" value="Cu-oxidase_2nd"/>
</dbReference>
<accession>A0A5N5HIR3</accession>
<comment type="caution">
    <text evidence="2">The sequence shown here is derived from an EMBL/GenBank/DDBJ whole genome shotgun (WGS) entry which is preliminary data.</text>
</comment>
<reference evidence="2 3" key="1">
    <citation type="submission" date="2019-09" db="EMBL/GenBank/DDBJ databases">
        <authorList>
            <person name="Ou C."/>
        </authorList>
    </citation>
    <scope>NUCLEOTIDE SEQUENCE [LARGE SCALE GENOMIC DNA]</scope>
    <source>
        <strain evidence="2">S2</strain>
        <tissue evidence="2">Leaf</tissue>
    </source>
</reference>
<dbReference type="Pfam" id="PF00394">
    <property type="entry name" value="Cu-oxidase"/>
    <property type="match status" value="1"/>
</dbReference>
<dbReference type="Gene3D" id="2.60.40.420">
    <property type="entry name" value="Cupredoxins - blue copper proteins"/>
    <property type="match status" value="1"/>
</dbReference>
<protein>
    <submittedName>
        <fullName evidence="2">Laccase-15-like</fullName>
    </submittedName>
</protein>
<dbReference type="OrthoDB" id="1734758at2759"/>
<keyword evidence="3" id="KW-1185">Reference proteome</keyword>